<keyword evidence="13" id="KW-1185">Reference proteome</keyword>
<keyword evidence="9" id="KW-0051">Antiviral defense</keyword>
<dbReference type="Proteomes" id="UP000199496">
    <property type="component" value="Unassembled WGS sequence"/>
</dbReference>
<dbReference type="InterPro" id="IPR054712">
    <property type="entry name" value="Cas3-like_dom"/>
</dbReference>
<evidence type="ECO:0000256" key="4">
    <source>
        <dbReference type="ARBA" id="ARBA00022723"/>
    </source>
</evidence>
<keyword evidence="5" id="KW-0547">Nucleotide-binding</keyword>
<dbReference type="InterPro" id="IPR014001">
    <property type="entry name" value="Helicase_ATP-bd"/>
</dbReference>
<dbReference type="InterPro" id="IPR011545">
    <property type="entry name" value="DEAD/DEAH_box_helicase_dom"/>
</dbReference>
<dbReference type="Pfam" id="PF00270">
    <property type="entry name" value="DEAD"/>
    <property type="match status" value="1"/>
</dbReference>
<evidence type="ECO:0000256" key="9">
    <source>
        <dbReference type="ARBA" id="ARBA00023118"/>
    </source>
</evidence>
<keyword evidence="8" id="KW-0067">ATP-binding</keyword>
<dbReference type="OrthoDB" id="9810236at2"/>
<keyword evidence="12" id="KW-0255">Endonuclease</keyword>
<dbReference type="InterPro" id="IPR027417">
    <property type="entry name" value="P-loop_NTPase"/>
</dbReference>
<keyword evidence="7 12" id="KW-0347">Helicase</keyword>
<dbReference type="InterPro" id="IPR050547">
    <property type="entry name" value="DEAD_box_RNA_helicases"/>
</dbReference>
<evidence type="ECO:0000256" key="2">
    <source>
        <dbReference type="ARBA" id="ARBA00009046"/>
    </source>
</evidence>
<dbReference type="InterPro" id="IPR006474">
    <property type="entry name" value="Helicase_Cas3_CRISPR-ass_core"/>
</dbReference>
<dbReference type="STRING" id="867345.SAMN05421693_10153"/>
<keyword evidence="6" id="KW-0378">Hydrolase</keyword>
<dbReference type="GO" id="GO:0003723">
    <property type="term" value="F:RNA binding"/>
    <property type="evidence" value="ECO:0007669"/>
    <property type="project" value="TreeGrafter"/>
</dbReference>
<dbReference type="GO" id="GO:0046872">
    <property type="term" value="F:metal ion binding"/>
    <property type="evidence" value="ECO:0007669"/>
    <property type="project" value="UniProtKB-KW"/>
</dbReference>
<evidence type="ECO:0000313" key="12">
    <source>
        <dbReference type="EMBL" id="SEP56900.1"/>
    </source>
</evidence>
<sequence length="858" mass="96529">MEAIYKYWGKARAEADAQDFCHLLPYHCLDVTAVADAWWQSSPVIQRLMVVHGDADPVKIHAWVLFFVALHDLGKFDIRFQLKSIPALLHLRPDFDLDSVEPEPYAHGPAGCGWLEHAVPLHSDDRYDCWQPWMQAVAGHHGDLSSPKIPADPDADEEVCRFDKEARRAWLQSLARLFLEPAGLSLLDDPPTCPQIMAGFCSIADWIGSNTDWFEYRDIVQPLQEYWEAEAKKRALFALESTGMLGKGPAQGGMAAIFPDCSPRQIQCLVDDLPREAGLLLVEGPTGCGKTEFSLAYAAHLLATGVAEAIIFALPTQATANAMLNRLEKVAPNLFPGQKNVVLAHGRASRHEGYMALKEAGRRLTAQGEEDAAVQCADWLAQSRKRVFLGQIGVCTIDQVLISVLAIRHHFVRAFGVRRAVLIVDEVHAYDAYMYGLLTRVLHAQATAGGSAILMSATLPAYQRDLLLDAWGGEVPEQQSSAYPLISWAGRGTPVRYWDLKGEPAHLPESRTVFLERRERVDLRLSDQDIDQVIQAANEGACVAVICNLVSEAQGLWRRLRERSSQVPVDLFHARYLFADRQVIEQRVMEYYGRDRMATGRILVATQVVEQSLDLDFDWLITQLCPVDLLFQRMGRLHRHPRTDRPAGFEDPRCTVLLPPDEQYGLHEVIYQCRRVLWRTHRRLQETDRITFPDVYRPWIESVYAEEAWLDEPEAVLQNWETFQNSALGKFFGARQLAEADMMPLQDTDANAAAMTRDGDNGLKVLLLQSMPQGPAYLNGRQESALDDFERREAEDLNAVNAPKGWKAALGNPDEHGRYRLILEPQADGSWSVGAMRYSREIGLEWREGDSSLPSQPQ</sequence>
<gene>
    <name evidence="12" type="ORF">SAMN05421693_10153</name>
</gene>
<dbReference type="EMBL" id="FOFO01000001">
    <property type="protein sequence ID" value="SEP56900.1"/>
    <property type="molecule type" value="Genomic_DNA"/>
</dbReference>
<dbReference type="AlphaFoldDB" id="A0A1H8YXE7"/>
<evidence type="ECO:0000313" key="13">
    <source>
        <dbReference type="Proteomes" id="UP000199496"/>
    </source>
</evidence>
<dbReference type="CDD" id="cd09641">
    <property type="entry name" value="Cas3''_I"/>
    <property type="match status" value="1"/>
</dbReference>
<dbReference type="NCBIfam" id="NF007248">
    <property type="entry name" value="PRK09694.1"/>
    <property type="match status" value="1"/>
</dbReference>
<dbReference type="InterPro" id="IPR038257">
    <property type="entry name" value="CRISPR-assoc_Cas3_HD_sf"/>
</dbReference>
<dbReference type="Gene3D" id="3.40.50.300">
    <property type="entry name" value="P-loop containing nucleotide triphosphate hydrolases"/>
    <property type="match status" value="2"/>
</dbReference>
<dbReference type="GO" id="GO:0005524">
    <property type="term" value="F:ATP binding"/>
    <property type="evidence" value="ECO:0007669"/>
    <property type="project" value="UniProtKB-KW"/>
</dbReference>
<evidence type="ECO:0000256" key="7">
    <source>
        <dbReference type="ARBA" id="ARBA00022806"/>
    </source>
</evidence>
<comment type="similarity">
    <text evidence="1">In the N-terminal section; belongs to the CRISPR-associated nuclease Cas3-HD family.</text>
</comment>
<keyword evidence="4" id="KW-0479">Metal-binding</keyword>
<evidence type="ECO:0000256" key="3">
    <source>
        <dbReference type="ARBA" id="ARBA00022722"/>
    </source>
</evidence>
<dbReference type="Pfam" id="PF18019">
    <property type="entry name" value="Cas3_HD"/>
    <property type="match status" value="1"/>
</dbReference>
<organism evidence="12 13">
    <name type="scientific">Ectothiorhodospira magna</name>
    <dbReference type="NCBI Taxonomy" id="867345"/>
    <lineage>
        <taxon>Bacteria</taxon>
        <taxon>Pseudomonadati</taxon>
        <taxon>Pseudomonadota</taxon>
        <taxon>Gammaproteobacteria</taxon>
        <taxon>Chromatiales</taxon>
        <taxon>Ectothiorhodospiraceae</taxon>
        <taxon>Ectothiorhodospira</taxon>
    </lineage>
</organism>
<name>A0A1H8YXE7_9GAMM</name>
<evidence type="ECO:0000256" key="5">
    <source>
        <dbReference type="ARBA" id="ARBA00022741"/>
    </source>
</evidence>
<dbReference type="PANTHER" id="PTHR47963:SF9">
    <property type="entry name" value="CRISPR-ASSOCIATED ENDONUCLEASE_HELICASE CAS3"/>
    <property type="match status" value="1"/>
</dbReference>
<dbReference type="PROSITE" id="PS51194">
    <property type="entry name" value="HELICASE_CTER"/>
    <property type="match status" value="1"/>
</dbReference>
<dbReference type="GO" id="GO:0016787">
    <property type="term" value="F:hydrolase activity"/>
    <property type="evidence" value="ECO:0007669"/>
    <property type="project" value="UniProtKB-KW"/>
</dbReference>
<dbReference type="GO" id="GO:0004519">
    <property type="term" value="F:endonuclease activity"/>
    <property type="evidence" value="ECO:0007669"/>
    <property type="project" value="UniProtKB-KW"/>
</dbReference>
<dbReference type="SUPFAM" id="SSF52540">
    <property type="entry name" value="P-loop containing nucleoside triphosphate hydrolases"/>
    <property type="match status" value="1"/>
</dbReference>
<dbReference type="InterPro" id="IPR006483">
    <property type="entry name" value="CRISPR-assoc_Cas3_HD"/>
</dbReference>
<evidence type="ECO:0000259" key="11">
    <source>
        <dbReference type="PROSITE" id="PS51643"/>
    </source>
</evidence>
<protein>
    <submittedName>
        <fullName evidence="12">CRISPR-associated endonuclease/helicase Cas3</fullName>
    </submittedName>
</protein>
<reference evidence="12 13" key="1">
    <citation type="submission" date="2016-10" db="EMBL/GenBank/DDBJ databases">
        <authorList>
            <person name="de Groot N.N."/>
        </authorList>
    </citation>
    <scope>NUCLEOTIDE SEQUENCE [LARGE SCALE GENOMIC DNA]</scope>
    <source>
        <strain evidence="12 13">B7-7</strain>
    </source>
</reference>
<evidence type="ECO:0000256" key="1">
    <source>
        <dbReference type="ARBA" id="ARBA00006847"/>
    </source>
</evidence>
<dbReference type="NCBIfam" id="TIGR01596">
    <property type="entry name" value="cas3_HD"/>
    <property type="match status" value="1"/>
</dbReference>
<dbReference type="SMART" id="SM00487">
    <property type="entry name" value="DEXDc"/>
    <property type="match status" value="1"/>
</dbReference>
<feature type="domain" description="HD Cas3-type" evidence="11">
    <location>
        <begin position="17"/>
        <end position="207"/>
    </location>
</feature>
<dbReference type="PANTHER" id="PTHR47963">
    <property type="entry name" value="DEAD-BOX ATP-DEPENDENT RNA HELICASE 47, MITOCHONDRIAL"/>
    <property type="match status" value="1"/>
</dbReference>
<dbReference type="Pfam" id="PF22590">
    <property type="entry name" value="Cas3-like_C_2"/>
    <property type="match status" value="1"/>
</dbReference>
<evidence type="ECO:0000256" key="8">
    <source>
        <dbReference type="ARBA" id="ARBA00022840"/>
    </source>
</evidence>
<dbReference type="GO" id="GO:0051607">
    <property type="term" value="P:defense response to virus"/>
    <property type="evidence" value="ECO:0007669"/>
    <property type="project" value="UniProtKB-KW"/>
</dbReference>
<dbReference type="RefSeq" id="WP_090202294.1">
    <property type="nucleotide sequence ID" value="NZ_FOFO01000001.1"/>
</dbReference>
<comment type="similarity">
    <text evidence="2">In the central section; belongs to the CRISPR-associated helicase Cas3 family.</text>
</comment>
<dbReference type="NCBIfam" id="TIGR01587">
    <property type="entry name" value="cas3_core"/>
    <property type="match status" value="1"/>
</dbReference>
<proteinExistence type="inferred from homology"/>
<evidence type="ECO:0000256" key="6">
    <source>
        <dbReference type="ARBA" id="ARBA00022801"/>
    </source>
</evidence>
<dbReference type="Gene3D" id="1.10.3210.30">
    <property type="match status" value="1"/>
</dbReference>
<dbReference type="GO" id="GO:0003724">
    <property type="term" value="F:RNA helicase activity"/>
    <property type="evidence" value="ECO:0007669"/>
    <property type="project" value="TreeGrafter"/>
</dbReference>
<dbReference type="PROSITE" id="PS51643">
    <property type="entry name" value="HD_CAS3"/>
    <property type="match status" value="1"/>
</dbReference>
<dbReference type="InterPro" id="IPR001650">
    <property type="entry name" value="Helicase_C-like"/>
</dbReference>
<keyword evidence="3" id="KW-0540">Nuclease</keyword>
<evidence type="ECO:0000259" key="10">
    <source>
        <dbReference type="PROSITE" id="PS51194"/>
    </source>
</evidence>
<accession>A0A1H8YXE7</accession>
<feature type="domain" description="Helicase C-terminal" evidence="10">
    <location>
        <begin position="529"/>
        <end position="704"/>
    </location>
</feature>